<feature type="compositionally biased region" description="Basic and acidic residues" evidence="8">
    <location>
        <begin position="39"/>
        <end position="57"/>
    </location>
</feature>
<keyword evidence="7" id="KW-0378">Hydrolase</keyword>
<comment type="caution">
    <text evidence="10">The sequence shown here is derived from an EMBL/GenBank/DDBJ whole genome shotgun (WGS) entry which is preliminary data.</text>
</comment>
<sequence>MSQTNNMNNRYHALRPTDDGDPEGEGAERSYANLGSNEPRGDNGRLERTTGGPEEHTTGGTGTPREAEDGEGLDAHPPANHAAAISELRNELEEALGEEAGGRPQEDDWDFLDILEGLPLPPDGGTDTQESAPELGAYNPHTAPKDRTKTKNSRAALRIASLNVRGAGSGRSRRKWKDINDLVKYKSLSILAVQETHLTEEHLETLNERYKALRIISSPDPDNPSGKGGVAIILNRNNTCWQEVDIEHTVPGRALTVTVNWGHTSKLRITAVYAPSGDPIANANFWTSLKEKWDEEPGNRPDVLLGDMNMVESGLDRLPAKADTEAVVDAFSDLKTSCNLIDGWMHSHLSDKPEYTYRTQKRGSSNTRSRIDRIYLKENIYDLSYEWNIVDSGIDKLDHYLVTAYIATRDTPFVGKGRSTIGDFVLEYKEVQDLFRKRTLELGREIEELFGARTDTNNPQTVWKKYKEDLLTIARDFSRKRTTRIDQEIRMWEERKAKILAVNDLGEKDEELAALDEVENNITNLLVAKTLRQRTKMDARHHLTAETNSKYDYIMHREKKPRDTIPRLRKPGIEPPQYVTSTNEMLKIATEHHNGIQSEYEHTLTPQDREQAREAALNNLTPRLRDETYRGRLRRRRRIRPRSSRIPTDIHIAQEGEPVRILGAYYGHNISEKEVWKPVLDKIDTTLARWARNYPTIRGLTLGNNTMVGGYTQYLTRVQGMPPDISGEIKKKTDNFVFAKHGERKANAVSLSTLYRRKDDGGMGLLDLDTRNEAIDAKRLQTYLLPPPLRPVWCYLADRQLAKAAVKKYRNVGYDALINPFTQTWRVNLSANGLSPGLKRMMRVAYKYNTKLVATKVPSEIKKNMPIWYHAGAKEKLVSIYGDSWGQCQRDTHKIRLVNEMIAHAEGLSNAGCSLRKNCKCTSCKGERNRGEPQPEWDPRIPDPETTEANPDLPPPDTEYKKVDDPVHTPTHPHDLVRIFTDPTSMAAWAPTQAPTEPQAGPDGTPNEPVEVYTDGSCHDNGTASARCGSGLWYGPGDERNTAIRIGPPLPLTNNTGEMVAALTAIQQNRTTPRLQIASDSQYTIDAISKSAPTWLDNGFEGVANAEIVSAVIGELINTKTPVYLRKVKGHSGDEGNDGADLLANEGARKDTPDVIDLSAGTYLKSLGARANALTQARAYRLIRARKEKDERRRTAAMVERAKAAALQVTGVEPQTKSIWSSLRKRKKGTLTQKFSAFAWKALHEGHKVGKYWKYIDEDRYRCQPCNSNIESLEHILQECRVSGQETVWNLAREAWAKTGLEWTEATLELVLGIGTVEIKNRNGKVSDGRTRLFKILITESAYLIWLLRCEWRIGREQNTLQIHTKKEIEARWKTAITRRLRLDWALTNKFTFGKKALRTAEVERTWNGLVADNKRDSLRDDLVGEGVLVGSARQRRPPGRNR</sequence>
<dbReference type="GO" id="GO:0003676">
    <property type="term" value="F:nucleic acid binding"/>
    <property type="evidence" value="ECO:0007669"/>
    <property type="project" value="InterPro"/>
</dbReference>
<evidence type="ECO:0000256" key="3">
    <source>
        <dbReference type="ARBA" id="ARBA00012180"/>
    </source>
</evidence>
<keyword evidence="4" id="KW-0540">Nuclease</keyword>
<dbReference type="InterPro" id="IPR036691">
    <property type="entry name" value="Endo/exonu/phosph_ase_sf"/>
</dbReference>
<evidence type="ECO:0000259" key="9">
    <source>
        <dbReference type="PROSITE" id="PS50879"/>
    </source>
</evidence>
<evidence type="ECO:0000256" key="1">
    <source>
        <dbReference type="ARBA" id="ARBA00000077"/>
    </source>
</evidence>
<keyword evidence="11" id="KW-1185">Reference proteome</keyword>
<comment type="catalytic activity">
    <reaction evidence="1">
        <text>Endonucleolytic cleavage to 5'-phosphomonoester.</text>
        <dbReference type="EC" id="3.1.26.4"/>
    </reaction>
</comment>
<dbReference type="GO" id="GO:0004523">
    <property type="term" value="F:RNA-DNA hybrid ribonuclease activity"/>
    <property type="evidence" value="ECO:0007669"/>
    <property type="project" value="UniProtKB-EC"/>
</dbReference>
<proteinExistence type="inferred from homology"/>
<name>A0A8H5BBQ6_9AGAR</name>
<dbReference type="InterPro" id="IPR005135">
    <property type="entry name" value="Endo/exonuclease/phosphatase"/>
</dbReference>
<feature type="region of interest" description="Disordered" evidence="8">
    <location>
        <begin position="924"/>
        <end position="957"/>
    </location>
</feature>
<reference evidence="10 11" key="1">
    <citation type="journal article" date="2020" name="ISME J.">
        <title>Uncovering the hidden diversity of litter-decomposition mechanisms in mushroom-forming fungi.</title>
        <authorList>
            <person name="Floudas D."/>
            <person name="Bentzer J."/>
            <person name="Ahren D."/>
            <person name="Johansson T."/>
            <person name="Persson P."/>
            <person name="Tunlid A."/>
        </authorList>
    </citation>
    <scope>NUCLEOTIDE SEQUENCE [LARGE SCALE GENOMIC DNA]</scope>
    <source>
        <strain evidence="10 11">CBS 175.51</strain>
    </source>
</reference>
<dbReference type="InterPro" id="IPR012337">
    <property type="entry name" value="RNaseH-like_sf"/>
</dbReference>
<comment type="similarity">
    <text evidence="2">Belongs to the RNase H family.</text>
</comment>
<dbReference type="InterPro" id="IPR002156">
    <property type="entry name" value="RNaseH_domain"/>
</dbReference>
<dbReference type="InterPro" id="IPR036397">
    <property type="entry name" value="RNaseH_sf"/>
</dbReference>
<dbReference type="SUPFAM" id="SSF56219">
    <property type="entry name" value="DNase I-like"/>
    <property type="match status" value="1"/>
</dbReference>
<dbReference type="Gene3D" id="3.60.10.10">
    <property type="entry name" value="Endonuclease/exonuclease/phosphatase"/>
    <property type="match status" value="1"/>
</dbReference>
<dbReference type="GO" id="GO:0043137">
    <property type="term" value="P:DNA replication, removal of RNA primer"/>
    <property type="evidence" value="ECO:0007669"/>
    <property type="project" value="TreeGrafter"/>
</dbReference>
<evidence type="ECO:0000256" key="5">
    <source>
        <dbReference type="ARBA" id="ARBA00022723"/>
    </source>
</evidence>
<dbReference type="PROSITE" id="PS50879">
    <property type="entry name" value="RNASE_H_1"/>
    <property type="match status" value="1"/>
</dbReference>
<dbReference type="EMBL" id="JAACJK010000170">
    <property type="protein sequence ID" value="KAF5320304.1"/>
    <property type="molecule type" value="Genomic_DNA"/>
</dbReference>
<dbReference type="PANTHER" id="PTHR10642">
    <property type="entry name" value="RIBONUCLEASE H1"/>
    <property type="match status" value="1"/>
</dbReference>
<evidence type="ECO:0000256" key="8">
    <source>
        <dbReference type="SAM" id="MobiDB-lite"/>
    </source>
</evidence>
<feature type="compositionally biased region" description="Basic and acidic residues" evidence="8">
    <location>
        <begin position="925"/>
        <end position="943"/>
    </location>
</feature>
<evidence type="ECO:0000256" key="4">
    <source>
        <dbReference type="ARBA" id="ARBA00022722"/>
    </source>
</evidence>
<gene>
    <name evidence="10" type="ORF">D9611_011307</name>
</gene>
<protein>
    <recommendedName>
        <fullName evidence="3">ribonuclease H</fullName>
        <ecNumber evidence="3">3.1.26.4</ecNumber>
    </recommendedName>
</protein>
<dbReference type="EC" id="3.1.26.4" evidence="3"/>
<accession>A0A8H5BBQ6</accession>
<evidence type="ECO:0000256" key="6">
    <source>
        <dbReference type="ARBA" id="ARBA00022759"/>
    </source>
</evidence>
<dbReference type="OrthoDB" id="2752996at2759"/>
<dbReference type="Pfam" id="PF00075">
    <property type="entry name" value="RNase_H"/>
    <property type="match status" value="1"/>
</dbReference>
<keyword evidence="6" id="KW-0255">Endonuclease</keyword>
<dbReference type="PANTHER" id="PTHR10642:SF26">
    <property type="entry name" value="RIBONUCLEASE H1"/>
    <property type="match status" value="1"/>
</dbReference>
<feature type="region of interest" description="Disordered" evidence="8">
    <location>
        <begin position="115"/>
        <end position="153"/>
    </location>
</feature>
<dbReference type="InterPro" id="IPR050092">
    <property type="entry name" value="RNase_H"/>
</dbReference>
<dbReference type="Gene3D" id="3.30.420.10">
    <property type="entry name" value="Ribonuclease H-like superfamily/Ribonuclease H"/>
    <property type="match status" value="1"/>
</dbReference>
<organism evidence="10 11">
    <name type="scientific">Ephemerocybe angulata</name>
    <dbReference type="NCBI Taxonomy" id="980116"/>
    <lineage>
        <taxon>Eukaryota</taxon>
        <taxon>Fungi</taxon>
        <taxon>Dikarya</taxon>
        <taxon>Basidiomycota</taxon>
        <taxon>Agaricomycotina</taxon>
        <taxon>Agaricomycetes</taxon>
        <taxon>Agaricomycetidae</taxon>
        <taxon>Agaricales</taxon>
        <taxon>Agaricineae</taxon>
        <taxon>Psathyrellaceae</taxon>
        <taxon>Ephemerocybe</taxon>
    </lineage>
</organism>
<feature type="domain" description="RNase H type-1" evidence="9">
    <location>
        <begin position="1006"/>
        <end position="1149"/>
    </location>
</feature>
<dbReference type="SUPFAM" id="SSF53098">
    <property type="entry name" value="Ribonuclease H-like"/>
    <property type="match status" value="1"/>
</dbReference>
<dbReference type="Proteomes" id="UP000541558">
    <property type="component" value="Unassembled WGS sequence"/>
</dbReference>
<dbReference type="CDD" id="cd09076">
    <property type="entry name" value="L1-EN"/>
    <property type="match status" value="1"/>
</dbReference>
<feature type="region of interest" description="Disordered" evidence="8">
    <location>
        <begin position="1"/>
        <end position="79"/>
    </location>
</feature>
<keyword evidence="5" id="KW-0479">Metal-binding</keyword>
<dbReference type="CDD" id="cd09280">
    <property type="entry name" value="RNase_HI_eukaryote_like"/>
    <property type="match status" value="1"/>
</dbReference>
<evidence type="ECO:0000313" key="11">
    <source>
        <dbReference type="Proteomes" id="UP000541558"/>
    </source>
</evidence>
<evidence type="ECO:0000256" key="2">
    <source>
        <dbReference type="ARBA" id="ARBA00005300"/>
    </source>
</evidence>
<evidence type="ECO:0000256" key="7">
    <source>
        <dbReference type="ARBA" id="ARBA00022801"/>
    </source>
</evidence>
<dbReference type="GO" id="GO:0046872">
    <property type="term" value="F:metal ion binding"/>
    <property type="evidence" value="ECO:0007669"/>
    <property type="project" value="UniProtKB-KW"/>
</dbReference>
<evidence type="ECO:0000313" key="10">
    <source>
        <dbReference type="EMBL" id="KAF5320304.1"/>
    </source>
</evidence>
<dbReference type="Pfam" id="PF03372">
    <property type="entry name" value="Exo_endo_phos"/>
    <property type="match status" value="1"/>
</dbReference>